<dbReference type="InterPro" id="IPR013083">
    <property type="entry name" value="Znf_RING/FYVE/PHD"/>
</dbReference>
<evidence type="ECO:0000256" key="11">
    <source>
        <dbReference type="ARBA" id="ARBA00023242"/>
    </source>
</evidence>
<evidence type="ECO:0000256" key="12">
    <source>
        <dbReference type="ARBA" id="ARBA00023306"/>
    </source>
</evidence>
<keyword evidence="11" id="KW-0539">Nucleus</keyword>
<keyword evidence="9" id="KW-0833">Ubl conjugation pathway</keyword>
<evidence type="ECO:0000256" key="5">
    <source>
        <dbReference type="ARBA" id="ARBA00022618"/>
    </source>
</evidence>
<comment type="subcellular location">
    <subcellularLocation>
        <location evidence="1">Nucleus</location>
    </subcellularLocation>
</comment>
<keyword evidence="12" id="KW-0131">Cell cycle</keyword>
<dbReference type="GO" id="GO:0005680">
    <property type="term" value="C:anaphase-promoting complex"/>
    <property type="evidence" value="ECO:0007669"/>
    <property type="project" value="InterPro"/>
</dbReference>
<evidence type="ECO:0000256" key="4">
    <source>
        <dbReference type="ARBA" id="ARBA00013928"/>
    </source>
</evidence>
<feature type="domain" description="RING-type" evidence="14">
    <location>
        <begin position="34"/>
        <end position="78"/>
    </location>
</feature>
<dbReference type="Proteomes" id="UP000602510">
    <property type="component" value="Unassembled WGS sequence"/>
</dbReference>
<evidence type="ECO:0000256" key="1">
    <source>
        <dbReference type="ARBA" id="ARBA00004123"/>
    </source>
</evidence>
<proteinExistence type="inferred from homology"/>
<dbReference type="Pfam" id="PF12861">
    <property type="entry name" value="zf-ANAPC11"/>
    <property type="match status" value="1"/>
</dbReference>
<evidence type="ECO:0000313" key="16">
    <source>
        <dbReference type="Proteomes" id="UP000602510"/>
    </source>
</evidence>
<dbReference type="GO" id="GO:0051301">
    <property type="term" value="P:cell division"/>
    <property type="evidence" value="ECO:0007669"/>
    <property type="project" value="UniProtKB-KW"/>
</dbReference>
<evidence type="ECO:0000256" key="2">
    <source>
        <dbReference type="ARBA" id="ARBA00004906"/>
    </source>
</evidence>
<dbReference type="InterPro" id="IPR001841">
    <property type="entry name" value="Znf_RING"/>
</dbReference>
<dbReference type="FunFam" id="3.30.40.10:FF:000111">
    <property type="entry name" value="Anaphase-promoting complex subunit 11"/>
    <property type="match status" value="1"/>
</dbReference>
<evidence type="ECO:0000256" key="13">
    <source>
        <dbReference type="PROSITE-ProRule" id="PRU00175"/>
    </source>
</evidence>
<keyword evidence="5" id="KW-0132">Cell division</keyword>
<dbReference type="InterPro" id="IPR024991">
    <property type="entry name" value="RING-H2_APC11"/>
</dbReference>
<evidence type="ECO:0000256" key="6">
    <source>
        <dbReference type="ARBA" id="ARBA00022723"/>
    </source>
</evidence>
<evidence type="ECO:0000256" key="8">
    <source>
        <dbReference type="ARBA" id="ARBA00022776"/>
    </source>
</evidence>
<sequence>MKVKIKRWHGVATWKWGVDEECCGICRYAFEACCPDCTMPGDGCPPVWGACNHAFHMHCLMKWLESLQSMRQHCPMCRQDWKFRN</sequence>
<dbReference type="EMBL" id="WSZM01000219">
    <property type="protein sequence ID" value="KAF4038050.1"/>
    <property type="molecule type" value="Genomic_DNA"/>
</dbReference>
<dbReference type="PANTHER" id="PTHR11210">
    <property type="entry name" value="RING BOX"/>
    <property type="match status" value="1"/>
</dbReference>
<keyword evidence="16" id="KW-1185">Reference proteome</keyword>
<keyword evidence="6" id="KW-0479">Metal-binding</keyword>
<name>A0A833T635_PHYIN</name>
<keyword evidence="10" id="KW-0862">Zinc</keyword>
<dbReference type="GO" id="GO:0008270">
    <property type="term" value="F:zinc ion binding"/>
    <property type="evidence" value="ECO:0007669"/>
    <property type="project" value="UniProtKB-KW"/>
</dbReference>
<evidence type="ECO:0000256" key="7">
    <source>
        <dbReference type="ARBA" id="ARBA00022771"/>
    </source>
</evidence>
<gene>
    <name evidence="15" type="ORF">GN244_ATG09824</name>
</gene>
<comment type="pathway">
    <text evidence="2">Protein modification; protein ubiquitination.</text>
</comment>
<protein>
    <recommendedName>
        <fullName evidence="4">Anaphase-promoting complex subunit 11</fullName>
    </recommendedName>
</protein>
<dbReference type="GO" id="GO:0061630">
    <property type="term" value="F:ubiquitin protein ligase activity"/>
    <property type="evidence" value="ECO:0007669"/>
    <property type="project" value="InterPro"/>
</dbReference>
<accession>A0A833T635</accession>
<dbReference type="GO" id="GO:0097602">
    <property type="term" value="F:cullin family protein binding"/>
    <property type="evidence" value="ECO:0007669"/>
    <property type="project" value="InterPro"/>
</dbReference>
<dbReference type="InterPro" id="IPR051031">
    <property type="entry name" value="RING-box_E3_Ubiquitin_Ligase"/>
</dbReference>
<evidence type="ECO:0000256" key="3">
    <source>
        <dbReference type="ARBA" id="ARBA00009273"/>
    </source>
</evidence>
<dbReference type="Gene3D" id="3.30.40.10">
    <property type="entry name" value="Zinc/RING finger domain, C3HC4 (zinc finger)"/>
    <property type="match status" value="1"/>
</dbReference>
<dbReference type="AlphaFoldDB" id="A0A833T635"/>
<evidence type="ECO:0000313" key="15">
    <source>
        <dbReference type="EMBL" id="KAF4038050.1"/>
    </source>
</evidence>
<evidence type="ECO:0000256" key="9">
    <source>
        <dbReference type="ARBA" id="ARBA00022786"/>
    </source>
</evidence>
<dbReference type="SUPFAM" id="SSF57850">
    <property type="entry name" value="RING/U-box"/>
    <property type="match status" value="1"/>
</dbReference>
<keyword evidence="7 13" id="KW-0863">Zinc-finger</keyword>
<evidence type="ECO:0000256" key="10">
    <source>
        <dbReference type="ARBA" id="ARBA00022833"/>
    </source>
</evidence>
<keyword evidence="8" id="KW-0498">Mitosis</keyword>
<reference evidence="15" key="1">
    <citation type="submission" date="2020-04" db="EMBL/GenBank/DDBJ databases">
        <title>Hybrid Assembly of Korean Phytophthora infestans isolates.</title>
        <authorList>
            <person name="Prokchorchik M."/>
            <person name="Lee Y."/>
            <person name="Seo J."/>
            <person name="Cho J.-H."/>
            <person name="Park Y.-E."/>
            <person name="Jang D.-C."/>
            <person name="Im J.-S."/>
            <person name="Choi J.-G."/>
            <person name="Park H.-J."/>
            <person name="Lee G.-B."/>
            <person name="Lee Y.-G."/>
            <person name="Hong S.-Y."/>
            <person name="Cho K."/>
            <person name="Sohn K.H."/>
        </authorList>
    </citation>
    <scope>NUCLEOTIDE SEQUENCE</scope>
    <source>
        <strain evidence="15">KR_1_A1</strain>
    </source>
</reference>
<dbReference type="CDD" id="cd16456">
    <property type="entry name" value="RING-H2_APC11"/>
    <property type="match status" value="1"/>
</dbReference>
<organism evidence="15 16">
    <name type="scientific">Phytophthora infestans</name>
    <name type="common">Potato late blight agent</name>
    <name type="synonym">Botrytis infestans</name>
    <dbReference type="NCBI Taxonomy" id="4787"/>
    <lineage>
        <taxon>Eukaryota</taxon>
        <taxon>Sar</taxon>
        <taxon>Stramenopiles</taxon>
        <taxon>Oomycota</taxon>
        <taxon>Peronosporomycetes</taxon>
        <taxon>Peronosporales</taxon>
        <taxon>Peronosporaceae</taxon>
        <taxon>Phytophthora</taxon>
    </lineage>
</organism>
<comment type="similarity">
    <text evidence="3">Belongs to the RING-box family.</text>
</comment>
<evidence type="ECO:0000259" key="14">
    <source>
        <dbReference type="PROSITE" id="PS50089"/>
    </source>
</evidence>
<dbReference type="GO" id="GO:0031145">
    <property type="term" value="P:anaphase-promoting complex-dependent catabolic process"/>
    <property type="evidence" value="ECO:0007669"/>
    <property type="project" value="InterPro"/>
</dbReference>
<dbReference type="PROSITE" id="PS50089">
    <property type="entry name" value="ZF_RING_2"/>
    <property type="match status" value="1"/>
</dbReference>
<comment type="caution">
    <text evidence="15">The sequence shown here is derived from an EMBL/GenBank/DDBJ whole genome shotgun (WGS) entry which is preliminary data.</text>
</comment>